<keyword evidence="2" id="KW-0328">Glycosyltransferase</keyword>
<comment type="caution">
    <text evidence="6">The sequence shown here is derived from an EMBL/GenBank/DDBJ whole genome shotgun (WGS) entry which is preliminary data.</text>
</comment>
<organism evidence="6 7">
    <name type="scientific">Streptomyces lucensis JCM 4490</name>
    <dbReference type="NCBI Taxonomy" id="1306176"/>
    <lineage>
        <taxon>Bacteria</taxon>
        <taxon>Bacillati</taxon>
        <taxon>Actinomycetota</taxon>
        <taxon>Actinomycetes</taxon>
        <taxon>Kitasatosporales</taxon>
        <taxon>Streptomycetaceae</taxon>
        <taxon>Streptomyces</taxon>
    </lineage>
</organism>
<dbReference type="GO" id="GO:0008194">
    <property type="term" value="F:UDP-glycosyltransferase activity"/>
    <property type="evidence" value="ECO:0007669"/>
    <property type="project" value="InterPro"/>
</dbReference>
<evidence type="ECO:0000313" key="6">
    <source>
        <dbReference type="EMBL" id="GGW54712.1"/>
    </source>
</evidence>
<comment type="similarity">
    <text evidence="1">Belongs to the glycosyltransferase 28 family.</text>
</comment>
<keyword evidence="7" id="KW-1185">Reference proteome</keyword>
<evidence type="ECO:0000313" key="7">
    <source>
        <dbReference type="Proteomes" id="UP000620224"/>
    </source>
</evidence>
<evidence type="ECO:0000259" key="4">
    <source>
        <dbReference type="Pfam" id="PF06722"/>
    </source>
</evidence>
<dbReference type="CDD" id="cd03784">
    <property type="entry name" value="GT1_Gtf-like"/>
    <property type="match status" value="1"/>
</dbReference>
<dbReference type="InterPro" id="IPR010610">
    <property type="entry name" value="EryCIII-like_C"/>
</dbReference>
<dbReference type="PANTHER" id="PTHR48050:SF13">
    <property type="entry name" value="STEROL 3-BETA-GLUCOSYLTRANSFERASE UGT80A2"/>
    <property type="match status" value="1"/>
</dbReference>
<dbReference type="InterPro" id="IPR050426">
    <property type="entry name" value="Glycosyltransferase_28"/>
</dbReference>
<reference evidence="6 7" key="1">
    <citation type="journal article" date="2014" name="Int. J. Syst. Evol. Microbiol.">
        <title>Complete genome sequence of Corynebacterium casei LMG S-19264T (=DSM 44701T), isolated from a smear-ripened cheese.</title>
        <authorList>
            <consortium name="US DOE Joint Genome Institute (JGI-PGF)"/>
            <person name="Walter F."/>
            <person name="Albersmeier A."/>
            <person name="Kalinowski J."/>
            <person name="Ruckert C."/>
        </authorList>
    </citation>
    <scope>NUCLEOTIDE SEQUENCE [LARGE SCALE GENOMIC DNA]</scope>
    <source>
        <strain evidence="6 7">JCM 4490</strain>
    </source>
</reference>
<feature type="domain" description="Erythromycin biosynthesis protein CIII-like N-terminal" evidence="5">
    <location>
        <begin position="22"/>
        <end position="246"/>
    </location>
</feature>
<dbReference type="AlphaFoldDB" id="A0A918MT12"/>
<dbReference type="PANTHER" id="PTHR48050">
    <property type="entry name" value="STEROL 3-BETA-GLUCOSYLTRANSFERASE"/>
    <property type="match status" value="1"/>
</dbReference>
<accession>A0A918MT12</accession>
<keyword evidence="3 6" id="KW-0808">Transferase</keyword>
<evidence type="ECO:0000256" key="3">
    <source>
        <dbReference type="ARBA" id="ARBA00022679"/>
    </source>
</evidence>
<feature type="domain" description="Erythromycin biosynthesis protein CIII-like C-terminal" evidence="4">
    <location>
        <begin position="262"/>
        <end position="405"/>
    </location>
</feature>
<dbReference type="InterPro" id="IPR048284">
    <property type="entry name" value="EryCIII-like_N"/>
</dbReference>
<dbReference type="Proteomes" id="UP000620224">
    <property type="component" value="Unassembled WGS sequence"/>
</dbReference>
<dbReference type="RefSeq" id="WP_190016245.1">
    <property type="nucleotide sequence ID" value="NZ_BMUE01000007.1"/>
</dbReference>
<evidence type="ECO:0000259" key="5">
    <source>
        <dbReference type="Pfam" id="PF21036"/>
    </source>
</evidence>
<gene>
    <name evidence="6" type="ORF">GCM10010503_34560</name>
</gene>
<dbReference type="SUPFAM" id="SSF53756">
    <property type="entry name" value="UDP-Glycosyltransferase/glycogen phosphorylase"/>
    <property type="match status" value="1"/>
</dbReference>
<name>A0A918MT12_9ACTN</name>
<dbReference type="GO" id="GO:0016758">
    <property type="term" value="F:hexosyltransferase activity"/>
    <property type="evidence" value="ECO:0007669"/>
    <property type="project" value="UniProtKB-ARBA"/>
</dbReference>
<dbReference type="Pfam" id="PF21036">
    <property type="entry name" value="EryCIII-like_N"/>
    <property type="match status" value="1"/>
</dbReference>
<dbReference type="GO" id="GO:0017000">
    <property type="term" value="P:antibiotic biosynthetic process"/>
    <property type="evidence" value="ECO:0007669"/>
    <property type="project" value="UniProtKB-ARBA"/>
</dbReference>
<dbReference type="EMBL" id="BMUE01000007">
    <property type="protein sequence ID" value="GGW54712.1"/>
    <property type="molecule type" value="Genomic_DNA"/>
</dbReference>
<dbReference type="Gene3D" id="3.40.50.2000">
    <property type="entry name" value="Glycogen Phosphorylase B"/>
    <property type="match status" value="2"/>
</dbReference>
<proteinExistence type="inferred from homology"/>
<sequence>MRVLFTPYPWASHYYQMVGLVWAFRAAGHEVRVAVPPSVVDAVTGSGIVAVTVGGRYDLMAGVAGLVKARQELVDQPAGRDERGELRPEARRELLRLRMVPHTRAAQDAAEDLVAVTRAWRPDIVVADPLVYAAPLAAAAAGAPLVRHLWGPDMCRHLVMPGSGVSARDDPRAAWPAELAALYEKHGATPAADVAVRTLDNCPPGLQLPGVPNRIPMRFTAYNGTAVAPSWLSEPAGRPRICVTWGSAATAYLGPESFLVPRILDGLSGLDVDVVVAVRRADAARIPAVPAGVRIVEGMPLELILPGCDAIVHQSGAGTTLTAALHGVPQLTLPQVADQGLVSDRLARTGAGIVLAPDDTEPHAVEAAAGKLLGAGEHRAAALRLREEMLTQPAPSAVVRTLEDLVATHREG</sequence>
<dbReference type="Pfam" id="PF06722">
    <property type="entry name" value="EryCIII-like_C"/>
    <property type="match status" value="1"/>
</dbReference>
<dbReference type="InterPro" id="IPR002213">
    <property type="entry name" value="UDP_glucos_trans"/>
</dbReference>
<evidence type="ECO:0000256" key="1">
    <source>
        <dbReference type="ARBA" id="ARBA00006962"/>
    </source>
</evidence>
<protein>
    <submittedName>
        <fullName evidence="6">Glycosyl transferase</fullName>
    </submittedName>
</protein>
<evidence type="ECO:0000256" key="2">
    <source>
        <dbReference type="ARBA" id="ARBA00022676"/>
    </source>
</evidence>